<evidence type="ECO:0000313" key="1">
    <source>
        <dbReference type="EMBL" id="AYD43163.1"/>
    </source>
</evidence>
<sequence>MFYIPVRQLGFFDINQSFNLHSNRVTGKFMFYINFINLTHSNYFCKISTFFAYKGQKNIITSQTLV</sequence>
<reference evidence="1 2" key="1">
    <citation type="submission" date="2018-09" db="EMBL/GenBank/DDBJ databases">
        <title>Yersinia kristensenii subsp. rochesterensis subsp. nov., Isolated from Human Feces.</title>
        <authorList>
            <person name="Cunningham S.A."/>
            <person name="Jeraldo P."/>
            <person name="Patel R."/>
        </authorList>
    </citation>
    <scope>NUCLEOTIDE SEQUENCE [LARGE SCALE GENOMIC DNA]</scope>
    <source>
        <strain evidence="1 2">ATCC BAA-2637</strain>
    </source>
</reference>
<name>A0A8D4N4G3_9GAMM</name>
<accession>A0A8D4N4G3</accession>
<dbReference type="AlphaFoldDB" id="A0A8D4N4G3"/>
<dbReference type="Proteomes" id="UP000265864">
    <property type="component" value="Chromosome"/>
</dbReference>
<protein>
    <submittedName>
        <fullName evidence="1">Uncharacterized protein</fullName>
    </submittedName>
</protein>
<proteinExistence type="predicted"/>
<dbReference type="EMBL" id="CP032482">
    <property type="protein sequence ID" value="AYD43163.1"/>
    <property type="molecule type" value="Genomic_DNA"/>
</dbReference>
<evidence type="ECO:0000313" key="2">
    <source>
        <dbReference type="Proteomes" id="UP000265864"/>
    </source>
</evidence>
<organism evidence="1 2">
    <name type="scientific">Yersinia rochesterensis</name>
    <dbReference type="NCBI Taxonomy" id="1604335"/>
    <lineage>
        <taxon>Bacteria</taxon>
        <taxon>Pseudomonadati</taxon>
        <taxon>Pseudomonadota</taxon>
        <taxon>Gammaproteobacteria</taxon>
        <taxon>Enterobacterales</taxon>
        <taxon>Yersiniaceae</taxon>
        <taxon>Yersinia</taxon>
    </lineage>
</organism>
<gene>
    <name evidence="1" type="ORF">DXZ79_05125</name>
</gene>